<protein>
    <submittedName>
        <fullName evidence="2">Uncharacterized protein</fullName>
    </submittedName>
</protein>
<reference evidence="2" key="1">
    <citation type="submission" date="2023-03" db="EMBL/GenBank/DDBJ databases">
        <title>Massive genome expansion in bonnet fungi (Mycena s.s.) driven by repeated elements and novel gene families across ecological guilds.</title>
        <authorList>
            <consortium name="Lawrence Berkeley National Laboratory"/>
            <person name="Harder C.B."/>
            <person name="Miyauchi S."/>
            <person name="Viragh M."/>
            <person name="Kuo A."/>
            <person name="Thoen E."/>
            <person name="Andreopoulos B."/>
            <person name="Lu D."/>
            <person name="Skrede I."/>
            <person name="Drula E."/>
            <person name="Henrissat B."/>
            <person name="Morin E."/>
            <person name="Kohler A."/>
            <person name="Barry K."/>
            <person name="LaButti K."/>
            <person name="Morin E."/>
            <person name="Salamov A."/>
            <person name="Lipzen A."/>
            <person name="Mereny Z."/>
            <person name="Hegedus B."/>
            <person name="Baldrian P."/>
            <person name="Stursova M."/>
            <person name="Weitz H."/>
            <person name="Taylor A."/>
            <person name="Grigoriev I.V."/>
            <person name="Nagy L.G."/>
            <person name="Martin F."/>
            <person name="Kauserud H."/>
        </authorList>
    </citation>
    <scope>NUCLEOTIDE SEQUENCE</scope>
    <source>
        <strain evidence="2">CBHHK067</strain>
    </source>
</reference>
<feature type="region of interest" description="Disordered" evidence="1">
    <location>
        <begin position="197"/>
        <end position="234"/>
    </location>
</feature>
<evidence type="ECO:0000313" key="3">
    <source>
        <dbReference type="Proteomes" id="UP001221757"/>
    </source>
</evidence>
<evidence type="ECO:0000313" key="2">
    <source>
        <dbReference type="EMBL" id="KAJ7676250.1"/>
    </source>
</evidence>
<proteinExistence type="predicted"/>
<evidence type="ECO:0000256" key="1">
    <source>
        <dbReference type="SAM" id="MobiDB-lite"/>
    </source>
</evidence>
<dbReference type="AlphaFoldDB" id="A0AAD7GCF3"/>
<dbReference type="EMBL" id="JARKIE010000144">
    <property type="protein sequence ID" value="KAJ7676250.1"/>
    <property type="molecule type" value="Genomic_DNA"/>
</dbReference>
<dbReference type="Proteomes" id="UP001221757">
    <property type="component" value="Unassembled WGS sequence"/>
</dbReference>
<keyword evidence="3" id="KW-1185">Reference proteome</keyword>
<comment type="caution">
    <text evidence="2">The sequence shown here is derived from an EMBL/GenBank/DDBJ whole genome shotgun (WGS) entry which is preliminary data.</text>
</comment>
<organism evidence="2 3">
    <name type="scientific">Mycena rosella</name>
    <name type="common">Pink bonnet</name>
    <name type="synonym">Agaricus rosellus</name>
    <dbReference type="NCBI Taxonomy" id="1033263"/>
    <lineage>
        <taxon>Eukaryota</taxon>
        <taxon>Fungi</taxon>
        <taxon>Dikarya</taxon>
        <taxon>Basidiomycota</taxon>
        <taxon>Agaricomycotina</taxon>
        <taxon>Agaricomycetes</taxon>
        <taxon>Agaricomycetidae</taxon>
        <taxon>Agaricales</taxon>
        <taxon>Marasmiineae</taxon>
        <taxon>Mycenaceae</taxon>
        <taxon>Mycena</taxon>
    </lineage>
</organism>
<sequence>MPTTHISFRDKEVWILPTMGLHKFVNHSASIIMSGDFGDSTAAVPLELDGKGTAGGGGLFQIRRPNNDATDHDLRSTPLTTTLFLLSFPMATFVFPPGPLLRPGPQTEATAIFTAVCDCSWPWPADAEDYLVPPDSLRLARKVTIVLHQRANIHDDLTIEIKFENNATASKFCRIIKDHLPRPTLATKIYVLSPESGSDGASFDGSNETDSVSSDGSDDPDGASSNTSNDPEFNDPVIRKARILQGCPLLQQAVSSVLTSLAYTASAEILAVLVNWDASRLANPGQQKLRIKAIQDRFKAKLPPSVLILDGVAAHSHSPLPTAVIWADDKPNTFESNRWIPTPPEWPQTNPPPTNWVDFPITNYGIHHRDVDANQLADFFVSACDAYEESGMQDGAAKASLEAVTASLKTTVVRELAHVWVTEMDRHSPLRISVKGADGPAYDAAEDMENIGHIEAGLFVETAWLGQPQELACDQKGWLKLVVREPEFILQSPTSSIEQSSPGRIAIPDSAIPENPIPRLGSRFKLARKQSDVEVADLDSPPTAESPPAMVRICDPMLVARFLVDDLPLFPQGFHNRGSSVLVVTPTRRHKKSSANSPRRDPEQHPPGSNTVPPSRRSTTPSLTPSLGVHARPGLLGGTTTLVVAAPRAPAVKWPKVQTDLVTRR</sequence>
<accession>A0AAD7GCF3</accession>
<gene>
    <name evidence="2" type="ORF">B0H17DRAFT_1139970</name>
</gene>
<name>A0AAD7GCF3_MYCRO</name>
<feature type="compositionally biased region" description="Low complexity" evidence="1">
    <location>
        <begin position="611"/>
        <end position="627"/>
    </location>
</feature>
<feature type="region of interest" description="Disordered" evidence="1">
    <location>
        <begin position="585"/>
        <end position="634"/>
    </location>
</feature>